<sequence>MARGKILPEWFKGPDIALGRGLVSTRSSVGQVIGVHSRRTVRANRPIIDFGRAILMNQKNGASPSNRLRANQVLIPGAQRFRRRRGRKRPASIGKSPCTNRAGGGDYFFISSLTIR</sequence>
<proteinExistence type="predicted"/>
<feature type="compositionally biased region" description="Basic residues" evidence="1">
    <location>
        <begin position="81"/>
        <end position="90"/>
    </location>
</feature>
<gene>
    <name evidence="2" type="ORF">SAMN04488513_11252</name>
</gene>
<dbReference type="AlphaFoldDB" id="A0A1M6N6Y9"/>
<organism evidence="2 3">
    <name type="scientific">Pseudozobellia thermophila</name>
    <dbReference type="NCBI Taxonomy" id="192903"/>
    <lineage>
        <taxon>Bacteria</taxon>
        <taxon>Pseudomonadati</taxon>
        <taxon>Bacteroidota</taxon>
        <taxon>Flavobacteriia</taxon>
        <taxon>Flavobacteriales</taxon>
        <taxon>Flavobacteriaceae</taxon>
        <taxon>Pseudozobellia</taxon>
    </lineage>
</organism>
<feature type="region of interest" description="Disordered" evidence="1">
    <location>
        <begin position="81"/>
        <end position="104"/>
    </location>
</feature>
<evidence type="ECO:0000256" key="1">
    <source>
        <dbReference type="SAM" id="MobiDB-lite"/>
    </source>
</evidence>
<reference evidence="3" key="1">
    <citation type="submission" date="2016-11" db="EMBL/GenBank/DDBJ databases">
        <authorList>
            <person name="Varghese N."/>
            <person name="Submissions S."/>
        </authorList>
    </citation>
    <scope>NUCLEOTIDE SEQUENCE [LARGE SCALE GENOMIC DNA]</scope>
    <source>
        <strain evidence="3">DSM 19858</strain>
    </source>
</reference>
<keyword evidence="3" id="KW-1185">Reference proteome</keyword>
<protein>
    <submittedName>
        <fullName evidence="2">Uncharacterized protein</fullName>
    </submittedName>
</protein>
<name>A0A1M6N6Y9_9FLAO</name>
<accession>A0A1M6N6Y9</accession>
<dbReference type="EMBL" id="FQYU01000012">
    <property type="protein sequence ID" value="SHJ91457.1"/>
    <property type="molecule type" value="Genomic_DNA"/>
</dbReference>
<dbReference type="Proteomes" id="UP000184543">
    <property type="component" value="Unassembled WGS sequence"/>
</dbReference>
<evidence type="ECO:0000313" key="2">
    <source>
        <dbReference type="EMBL" id="SHJ91457.1"/>
    </source>
</evidence>
<evidence type="ECO:0000313" key="3">
    <source>
        <dbReference type="Proteomes" id="UP000184543"/>
    </source>
</evidence>